<dbReference type="AlphaFoldDB" id="A0A8J6E6B6"/>
<reference evidence="1" key="1">
    <citation type="submission" date="2021-05" db="EMBL/GenBank/DDBJ databases">
        <title>A free-living protist that lacks canonical eukaryotic 1 DNA replication and segregation systems.</title>
        <authorList>
            <person name="Salas-Leiva D.E."/>
            <person name="Tromer E.C."/>
            <person name="Curtis B.A."/>
            <person name="Jerlstrom-Hultqvist J."/>
            <person name="Kolisko M."/>
            <person name="Yi Z."/>
            <person name="Salas-Leiva J.S."/>
            <person name="Gallot-Lavallee L."/>
            <person name="Kops G.J.P.L."/>
            <person name="Archibald J.M."/>
            <person name="Simpson A.G.B."/>
            <person name="Roger A.J."/>
        </authorList>
    </citation>
    <scope>NUCLEOTIDE SEQUENCE</scope>
    <source>
        <strain evidence="1">BICM</strain>
    </source>
</reference>
<evidence type="ECO:0000313" key="2">
    <source>
        <dbReference type="Proteomes" id="UP000717585"/>
    </source>
</evidence>
<protein>
    <submittedName>
        <fullName evidence="1">Uncharacterized protein</fullName>
    </submittedName>
</protein>
<gene>
    <name evidence="1" type="ORF">J8273_1954</name>
</gene>
<sequence>MNSRGLNRFSLTAHLSYTRRVADMRASSMVRATVLGGILVLAPAEEVPFRPCLGGRTLLPSFASVLVCYALICRPLPASEAHVVVGSAGTPSCAPYRHFARALPGIMFRHNVVVSVTMVSEFRTSIVCPYCKAHFRRVVHTHRTMLCQNPACEGAPWRVERLRRHPEQRDILLNLSRRDKSASENILWCTFDATSDQIEQSPFHYDYDEVLFLAIINLLS</sequence>
<proteinExistence type="predicted"/>
<comment type="caution">
    <text evidence="1">The sequence shown here is derived from an EMBL/GenBank/DDBJ whole genome shotgun (WGS) entry which is preliminary data.</text>
</comment>
<keyword evidence="2" id="KW-1185">Reference proteome</keyword>
<organism evidence="1 2">
    <name type="scientific">Carpediemonas membranifera</name>
    <dbReference type="NCBI Taxonomy" id="201153"/>
    <lineage>
        <taxon>Eukaryota</taxon>
        <taxon>Metamonada</taxon>
        <taxon>Carpediemonas-like organisms</taxon>
        <taxon>Carpediemonas</taxon>
    </lineage>
</organism>
<dbReference type="EMBL" id="JAHDYR010000005">
    <property type="protein sequence ID" value="KAG9396907.1"/>
    <property type="molecule type" value="Genomic_DNA"/>
</dbReference>
<name>A0A8J6E6B6_9EUKA</name>
<evidence type="ECO:0000313" key="1">
    <source>
        <dbReference type="EMBL" id="KAG9396907.1"/>
    </source>
</evidence>
<accession>A0A8J6E6B6</accession>
<dbReference type="Proteomes" id="UP000717585">
    <property type="component" value="Unassembled WGS sequence"/>
</dbReference>